<name>A0A6J0V0G6_9SAUR</name>
<evidence type="ECO:0000256" key="2">
    <source>
        <dbReference type="ARBA" id="ARBA00022837"/>
    </source>
</evidence>
<dbReference type="GO" id="GO:0048471">
    <property type="term" value="C:perinuclear region of cytoplasm"/>
    <property type="evidence" value="ECO:0007669"/>
    <property type="project" value="TreeGrafter"/>
</dbReference>
<proteinExistence type="predicted"/>
<dbReference type="PROSITE" id="PS50222">
    <property type="entry name" value="EF_HAND_2"/>
    <property type="match status" value="1"/>
</dbReference>
<dbReference type="InterPro" id="IPR011992">
    <property type="entry name" value="EF-hand-dom_pair"/>
</dbReference>
<dbReference type="GeneID" id="110088461"/>
<dbReference type="KEGG" id="pvt:110088461"/>
<dbReference type="OrthoDB" id="8961427at2759"/>
<feature type="domain" description="EF-hand" evidence="3">
    <location>
        <begin position="55"/>
        <end position="90"/>
    </location>
</feature>
<dbReference type="RefSeq" id="XP_020666416.1">
    <property type="nucleotide sequence ID" value="XM_020810757.1"/>
</dbReference>
<dbReference type="GO" id="GO:0048306">
    <property type="term" value="F:calcium-dependent protein binding"/>
    <property type="evidence" value="ECO:0007669"/>
    <property type="project" value="TreeGrafter"/>
</dbReference>
<dbReference type="Pfam" id="PF01023">
    <property type="entry name" value="S_100"/>
    <property type="match status" value="1"/>
</dbReference>
<dbReference type="InterPro" id="IPR018247">
    <property type="entry name" value="EF_Hand_1_Ca_BS"/>
</dbReference>
<evidence type="ECO:0000313" key="6">
    <source>
        <dbReference type="RefSeq" id="XP_072840095.1"/>
    </source>
</evidence>
<keyword evidence="2" id="KW-0106">Calcium</keyword>
<dbReference type="Proteomes" id="UP001652642">
    <property type="component" value="Chromosome 15"/>
</dbReference>
<protein>
    <submittedName>
        <fullName evidence="5 6">Protein S100-A16-like</fullName>
    </submittedName>
</protein>
<sequence>MGEPSELESAIETLVKTYDKHAERGLAFWQERRIRKKAFRKMLNQELNHMLTGTQYKSAADKLFEERDDDGDGALSFDEYWDLIGDIADVCARLKQQEVESGK</sequence>
<evidence type="ECO:0000313" key="4">
    <source>
        <dbReference type="Proteomes" id="UP001652642"/>
    </source>
</evidence>
<dbReference type="Gene3D" id="1.10.238.10">
    <property type="entry name" value="EF-hand"/>
    <property type="match status" value="1"/>
</dbReference>
<dbReference type="PANTHER" id="PTHR11639">
    <property type="entry name" value="S100 CALCIUM-BINDING PROTEIN"/>
    <property type="match status" value="1"/>
</dbReference>
<gene>
    <name evidence="5 6" type="primary">LOC110088461</name>
</gene>
<dbReference type="GO" id="GO:0005615">
    <property type="term" value="C:extracellular space"/>
    <property type="evidence" value="ECO:0007669"/>
    <property type="project" value="TreeGrafter"/>
</dbReference>
<dbReference type="PROSITE" id="PS00018">
    <property type="entry name" value="EF_HAND_1"/>
    <property type="match status" value="1"/>
</dbReference>
<dbReference type="AlphaFoldDB" id="A0A6J0V0G6"/>
<dbReference type="InterPro" id="IPR013787">
    <property type="entry name" value="S100_Ca-bd_sub"/>
</dbReference>
<accession>A0A6J0V0G6</accession>
<evidence type="ECO:0000256" key="1">
    <source>
        <dbReference type="ARBA" id="ARBA00022723"/>
    </source>
</evidence>
<organism evidence="4 5">
    <name type="scientific">Pogona vitticeps</name>
    <name type="common">central bearded dragon</name>
    <dbReference type="NCBI Taxonomy" id="103695"/>
    <lineage>
        <taxon>Eukaryota</taxon>
        <taxon>Metazoa</taxon>
        <taxon>Chordata</taxon>
        <taxon>Craniata</taxon>
        <taxon>Vertebrata</taxon>
        <taxon>Euteleostomi</taxon>
        <taxon>Lepidosauria</taxon>
        <taxon>Squamata</taxon>
        <taxon>Bifurcata</taxon>
        <taxon>Unidentata</taxon>
        <taxon>Episquamata</taxon>
        <taxon>Toxicofera</taxon>
        <taxon>Iguania</taxon>
        <taxon>Acrodonta</taxon>
        <taxon>Agamidae</taxon>
        <taxon>Amphibolurinae</taxon>
        <taxon>Pogona</taxon>
    </lineage>
</organism>
<dbReference type="InParanoid" id="A0A6J0V0G6"/>
<reference evidence="5" key="1">
    <citation type="submission" date="2025-04" db="UniProtKB">
        <authorList>
            <consortium name="RefSeq"/>
        </authorList>
    </citation>
    <scope>IDENTIFICATION</scope>
</reference>
<dbReference type="SUPFAM" id="SSF47473">
    <property type="entry name" value="EF-hand"/>
    <property type="match status" value="1"/>
</dbReference>
<keyword evidence="1" id="KW-0479">Metal-binding</keyword>
<dbReference type="GO" id="GO:0005509">
    <property type="term" value="F:calcium ion binding"/>
    <property type="evidence" value="ECO:0007669"/>
    <property type="project" value="InterPro"/>
</dbReference>
<evidence type="ECO:0000313" key="5">
    <source>
        <dbReference type="RefSeq" id="XP_020666416.1"/>
    </source>
</evidence>
<evidence type="ECO:0000259" key="3">
    <source>
        <dbReference type="PROSITE" id="PS50222"/>
    </source>
</evidence>
<keyword evidence="4" id="KW-1185">Reference proteome</keyword>
<dbReference type="PANTHER" id="PTHR11639:SF76">
    <property type="entry name" value="PROTEIN S100-A16"/>
    <property type="match status" value="1"/>
</dbReference>
<dbReference type="RefSeq" id="XP_072840095.1">
    <property type="nucleotide sequence ID" value="XM_072983994.1"/>
</dbReference>
<dbReference type="InterPro" id="IPR002048">
    <property type="entry name" value="EF_hand_dom"/>
</dbReference>